<keyword evidence="1" id="KW-1133">Transmembrane helix</keyword>
<organism evidence="2">
    <name type="scientific">Arundo donax</name>
    <name type="common">Giant reed</name>
    <name type="synonym">Donax arundinaceus</name>
    <dbReference type="NCBI Taxonomy" id="35708"/>
    <lineage>
        <taxon>Eukaryota</taxon>
        <taxon>Viridiplantae</taxon>
        <taxon>Streptophyta</taxon>
        <taxon>Embryophyta</taxon>
        <taxon>Tracheophyta</taxon>
        <taxon>Spermatophyta</taxon>
        <taxon>Magnoliopsida</taxon>
        <taxon>Liliopsida</taxon>
        <taxon>Poales</taxon>
        <taxon>Poaceae</taxon>
        <taxon>PACMAD clade</taxon>
        <taxon>Arundinoideae</taxon>
        <taxon>Arundineae</taxon>
        <taxon>Arundo</taxon>
    </lineage>
</organism>
<protein>
    <submittedName>
        <fullName evidence="2">Uncharacterized protein</fullName>
    </submittedName>
</protein>
<proteinExistence type="predicted"/>
<reference evidence="2" key="1">
    <citation type="submission" date="2014-09" db="EMBL/GenBank/DDBJ databases">
        <authorList>
            <person name="Magalhaes I.L.F."/>
            <person name="Oliveira U."/>
            <person name="Santos F.R."/>
            <person name="Vidigal T.H.D.A."/>
            <person name="Brescovit A.D."/>
            <person name="Santos A.J."/>
        </authorList>
    </citation>
    <scope>NUCLEOTIDE SEQUENCE</scope>
    <source>
        <tissue evidence="2">Shoot tissue taken approximately 20 cm above the soil surface</tissue>
    </source>
</reference>
<keyword evidence="1" id="KW-0472">Membrane</keyword>
<evidence type="ECO:0000313" key="2">
    <source>
        <dbReference type="EMBL" id="JAD61382.1"/>
    </source>
</evidence>
<accession>A0A0A9BQ29</accession>
<evidence type="ECO:0000256" key="1">
    <source>
        <dbReference type="SAM" id="Phobius"/>
    </source>
</evidence>
<dbReference type="EMBL" id="GBRH01236513">
    <property type="protein sequence ID" value="JAD61382.1"/>
    <property type="molecule type" value="Transcribed_RNA"/>
</dbReference>
<sequence length="28" mass="3420">MAYFVDCLQTYISFLISFASWIYYIFTL</sequence>
<keyword evidence="1" id="KW-0812">Transmembrane</keyword>
<dbReference type="AlphaFoldDB" id="A0A0A9BQ29"/>
<feature type="transmembrane region" description="Helical" evidence="1">
    <location>
        <begin position="7"/>
        <end position="26"/>
    </location>
</feature>
<name>A0A0A9BQ29_ARUDO</name>
<reference evidence="2" key="2">
    <citation type="journal article" date="2015" name="Data Brief">
        <title>Shoot transcriptome of the giant reed, Arundo donax.</title>
        <authorList>
            <person name="Barrero R.A."/>
            <person name="Guerrero F.D."/>
            <person name="Moolhuijzen P."/>
            <person name="Goolsby J.A."/>
            <person name="Tidwell J."/>
            <person name="Bellgard S.E."/>
            <person name="Bellgard M.I."/>
        </authorList>
    </citation>
    <scope>NUCLEOTIDE SEQUENCE</scope>
    <source>
        <tissue evidence="2">Shoot tissue taken approximately 20 cm above the soil surface</tissue>
    </source>
</reference>